<evidence type="ECO:0000256" key="7">
    <source>
        <dbReference type="ARBA" id="ARBA00023098"/>
    </source>
</evidence>
<comment type="subcellular location">
    <subcellularLocation>
        <location evidence="1">Membrane</location>
        <topology evidence="1">Multi-pass membrane protein</topology>
    </subcellularLocation>
</comment>
<evidence type="ECO:0000256" key="3">
    <source>
        <dbReference type="ARBA" id="ARBA00022516"/>
    </source>
</evidence>
<dbReference type="Pfam" id="PF07993">
    <property type="entry name" value="NAD_binding_4"/>
    <property type="match status" value="1"/>
</dbReference>
<proteinExistence type="inferred from homology"/>
<accession>A0AA39FCB3</accession>
<dbReference type="InterPro" id="IPR026055">
    <property type="entry name" value="FAR"/>
</dbReference>
<dbReference type="CDD" id="cd09071">
    <property type="entry name" value="FAR_C"/>
    <property type="match status" value="1"/>
</dbReference>
<dbReference type="Proteomes" id="UP001168972">
    <property type="component" value="Unassembled WGS sequence"/>
</dbReference>
<evidence type="ECO:0000256" key="10">
    <source>
        <dbReference type="RuleBase" id="RU363097"/>
    </source>
</evidence>
<keyword evidence="7 10" id="KW-0443">Lipid metabolism</keyword>
<evidence type="ECO:0000256" key="11">
    <source>
        <dbReference type="SAM" id="MobiDB-lite"/>
    </source>
</evidence>
<keyword evidence="8 10" id="KW-0472">Membrane</keyword>
<dbReference type="GO" id="GO:0005777">
    <property type="term" value="C:peroxisome"/>
    <property type="evidence" value="ECO:0007669"/>
    <property type="project" value="TreeGrafter"/>
</dbReference>
<evidence type="ECO:0000259" key="13">
    <source>
        <dbReference type="Pfam" id="PF07993"/>
    </source>
</evidence>
<reference evidence="14" key="2">
    <citation type="submission" date="2023-03" db="EMBL/GenBank/DDBJ databases">
        <authorList>
            <person name="Inwood S.N."/>
            <person name="Skelly J.G."/>
            <person name="Guhlin J."/>
            <person name="Harrop T.W.R."/>
            <person name="Goldson S.G."/>
            <person name="Dearden P.K."/>
        </authorList>
    </citation>
    <scope>NUCLEOTIDE SEQUENCE</scope>
    <source>
        <strain evidence="14">Lincoln</strain>
        <tissue evidence="14">Whole body</tissue>
    </source>
</reference>
<keyword evidence="6 10" id="KW-1133">Transmembrane helix</keyword>
<dbReference type="GO" id="GO:0035336">
    <property type="term" value="P:long-chain fatty-acyl-CoA metabolic process"/>
    <property type="evidence" value="ECO:0007669"/>
    <property type="project" value="TreeGrafter"/>
</dbReference>
<sequence length="524" mass="59465">MKLTENLSETHHAEKNTVNSTMETQLPSIPEWFRNRHVLVTGATGFMGKVLVSKLLSSCPDIGTIFLLVREKKGVSPATRLQSIIQQVPFEALRDNHPERLKKLEVIPGDVTMDDLDLTLKNKERLLQDVSVVFHAAANVKFDTPLREAITMNTRGVLNLIALAKQMKKLESLVHISTAYSHCGEKVLEERAYSCPISPEKVMTLVDILNDEILTEITPKLLHDQPNTYAFTKSLGEDLIYKSNLPAGVARPSIVVASWKEPVPGWIENLNGPTGLMIGGAKGVIRTVHCDPDLLMDAMPCDIAINAIIALAWRVGLEQPDKPIFMNVTESGENPMTWSKSLELGRKHALANPFSGILWYPRGGITKFKYLHLVRVLFFHLLPAYFIDGMCRLTGNKPFLVRVQDKVSWGLKLVQYYTIKPWIFRNDGMKELRQQLLPVDKEVFFMDTTAFTWDDYMKAYVLGARQYILKEDPSTLPFSRKIFMIYWIVDCIVLSSLGILFVWFLYILISPFLFTQKLVEVIEL</sequence>
<feature type="domain" description="Fatty acyl-CoA reductase C-terminal" evidence="12">
    <location>
        <begin position="379"/>
        <end position="471"/>
    </location>
</feature>
<evidence type="ECO:0000313" key="15">
    <source>
        <dbReference type="Proteomes" id="UP001168972"/>
    </source>
</evidence>
<comment type="similarity">
    <text evidence="2 10">Belongs to the fatty acyl-CoA reductase family.</text>
</comment>
<evidence type="ECO:0000256" key="6">
    <source>
        <dbReference type="ARBA" id="ARBA00022989"/>
    </source>
</evidence>
<evidence type="ECO:0000256" key="5">
    <source>
        <dbReference type="ARBA" id="ARBA00022857"/>
    </source>
</evidence>
<evidence type="ECO:0000313" key="14">
    <source>
        <dbReference type="EMBL" id="KAK0166938.1"/>
    </source>
</evidence>
<dbReference type="GO" id="GO:0080019">
    <property type="term" value="F:alcohol-forming very long-chain fatty acyl-CoA reductase activity"/>
    <property type="evidence" value="ECO:0007669"/>
    <property type="project" value="InterPro"/>
</dbReference>
<protein>
    <recommendedName>
        <fullName evidence="10">Fatty acyl-CoA reductase</fullName>
        <ecNumber evidence="10">1.2.1.84</ecNumber>
    </recommendedName>
</protein>
<dbReference type="PANTHER" id="PTHR11011:SF118">
    <property type="entry name" value="FATTY ACYL-COA REDUCTASE"/>
    <property type="match status" value="1"/>
</dbReference>
<comment type="function">
    <text evidence="10">Catalyzes the reduction of fatty acyl-CoA to fatty alcohols.</text>
</comment>
<dbReference type="AlphaFoldDB" id="A0AA39FCB3"/>
<dbReference type="InterPro" id="IPR036291">
    <property type="entry name" value="NAD(P)-bd_dom_sf"/>
</dbReference>
<name>A0AA39FCB3_MICHY</name>
<dbReference type="InterPro" id="IPR013120">
    <property type="entry name" value="FAR_NAD-bd"/>
</dbReference>
<dbReference type="Pfam" id="PF03015">
    <property type="entry name" value="Sterile"/>
    <property type="match status" value="1"/>
</dbReference>
<dbReference type="PANTHER" id="PTHR11011">
    <property type="entry name" value="MALE STERILITY PROTEIN 2-RELATED"/>
    <property type="match status" value="1"/>
</dbReference>
<keyword evidence="4 10" id="KW-0812">Transmembrane</keyword>
<dbReference type="EMBL" id="JAQQBR010001832">
    <property type="protein sequence ID" value="KAK0166938.1"/>
    <property type="molecule type" value="Genomic_DNA"/>
</dbReference>
<dbReference type="GO" id="GO:0016020">
    <property type="term" value="C:membrane"/>
    <property type="evidence" value="ECO:0007669"/>
    <property type="project" value="UniProtKB-SubCell"/>
</dbReference>
<dbReference type="Gene3D" id="3.40.50.720">
    <property type="entry name" value="NAD(P)-binding Rossmann-like Domain"/>
    <property type="match status" value="1"/>
</dbReference>
<evidence type="ECO:0000256" key="9">
    <source>
        <dbReference type="ARBA" id="ARBA00052530"/>
    </source>
</evidence>
<feature type="domain" description="Thioester reductase (TE)" evidence="13">
    <location>
        <begin position="40"/>
        <end position="308"/>
    </location>
</feature>
<dbReference type="InterPro" id="IPR033640">
    <property type="entry name" value="FAR_C"/>
</dbReference>
<feature type="region of interest" description="Disordered" evidence="11">
    <location>
        <begin position="1"/>
        <end position="22"/>
    </location>
</feature>
<dbReference type="FunFam" id="3.40.50.720:FF:000143">
    <property type="entry name" value="Fatty acyl-CoA reductase"/>
    <property type="match status" value="1"/>
</dbReference>
<dbReference type="SUPFAM" id="SSF51735">
    <property type="entry name" value="NAD(P)-binding Rossmann-fold domains"/>
    <property type="match status" value="1"/>
</dbReference>
<comment type="caution">
    <text evidence="14">The sequence shown here is derived from an EMBL/GenBank/DDBJ whole genome shotgun (WGS) entry which is preliminary data.</text>
</comment>
<feature type="transmembrane region" description="Helical" evidence="10">
    <location>
        <begin position="484"/>
        <end position="509"/>
    </location>
</feature>
<keyword evidence="5 10" id="KW-0521">NADP</keyword>
<dbReference type="CDD" id="cd05236">
    <property type="entry name" value="FAR-N_SDR_e"/>
    <property type="match status" value="1"/>
</dbReference>
<organism evidence="14 15">
    <name type="scientific">Microctonus hyperodae</name>
    <name type="common">Parasitoid wasp</name>
    <dbReference type="NCBI Taxonomy" id="165561"/>
    <lineage>
        <taxon>Eukaryota</taxon>
        <taxon>Metazoa</taxon>
        <taxon>Ecdysozoa</taxon>
        <taxon>Arthropoda</taxon>
        <taxon>Hexapoda</taxon>
        <taxon>Insecta</taxon>
        <taxon>Pterygota</taxon>
        <taxon>Neoptera</taxon>
        <taxon>Endopterygota</taxon>
        <taxon>Hymenoptera</taxon>
        <taxon>Apocrita</taxon>
        <taxon>Ichneumonoidea</taxon>
        <taxon>Braconidae</taxon>
        <taxon>Euphorinae</taxon>
        <taxon>Microctonus</taxon>
    </lineage>
</organism>
<comment type="catalytic activity">
    <reaction evidence="9 10">
        <text>a long-chain fatty acyl-CoA + 2 NADPH + 2 H(+) = a long-chain primary fatty alcohol + 2 NADP(+) + CoA</text>
        <dbReference type="Rhea" id="RHEA:52716"/>
        <dbReference type="ChEBI" id="CHEBI:15378"/>
        <dbReference type="ChEBI" id="CHEBI:57287"/>
        <dbReference type="ChEBI" id="CHEBI:57783"/>
        <dbReference type="ChEBI" id="CHEBI:58349"/>
        <dbReference type="ChEBI" id="CHEBI:77396"/>
        <dbReference type="ChEBI" id="CHEBI:83139"/>
        <dbReference type="EC" id="1.2.1.84"/>
    </reaction>
</comment>
<evidence type="ECO:0000256" key="4">
    <source>
        <dbReference type="ARBA" id="ARBA00022692"/>
    </source>
</evidence>
<evidence type="ECO:0000256" key="8">
    <source>
        <dbReference type="ARBA" id="ARBA00023136"/>
    </source>
</evidence>
<gene>
    <name evidence="14" type="ORF">PV327_004404</name>
</gene>
<keyword evidence="3 10" id="KW-0444">Lipid biosynthesis</keyword>
<reference evidence="14" key="1">
    <citation type="journal article" date="2023" name="bioRxiv">
        <title>Scaffold-level genome assemblies of two parasitoid biocontrol wasps reveal the parthenogenesis mechanism and an associated novel virus.</title>
        <authorList>
            <person name="Inwood S."/>
            <person name="Skelly J."/>
            <person name="Guhlin J."/>
            <person name="Harrop T."/>
            <person name="Goldson S."/>
            <person name="Dearden P."/>
        </authorList>
    </citation>
    <scope>NUCLEOTIDE SEQUENCE</scope>
    <source>
        <strain evidence="14">Lincoln</strain>
        <tissue evidence="14">Whole body</tissue>
    </source>
</reference>
<evidence type="ECO:0000256" key="1">
    <source>
        <dbReference type="ARBA" id="ARBA00004141"/>
    </source>
</evidence>
<evidence type="ECO:0000256" key="2">
    <source>
        <dbReference type="ARBA" id="ARBA00005928"/>
    </source>
</evidence>
<keyword evidence="10" id="KW-0560">Oxidoreductase</keyword>
<evidence type="ECO:0000259" key="12">
    <source>
        <dbReference type="Pfam" id="PF03015"/>
    </source>
</evidence>
<keyword evidence="15" id="KW-1185">Reference proteome</keyword>
<dbReference type="GO" id="GO:0102965">
    <property type="term" value="F:alcohol-forming long-chain fatty acyl-CoA reductase activity"/>
    <property type="evidence" value="ECO:0007669"/>
    <property type="project" value="UniProtKB-EC"/>
</dbReference>
<dbReference type="EC" id="1.2.1.84" evidence="10"/>